<dbReference type="GO" id="GO:0016787">
    <property type="term" value="F:hydrolase activity"/>
    <property type="evidence" value="ECO:0007669"/>
    <property type="project" value="UniProtKB-KW"/>
</dbReference>
<dbReference type="InterPro" id="IPR029058">
    <property type="entry name" value="AB_hydrolase_fold"/>
</dbReference>
<dbReference type="PANTHER" id="PTHR37946:SF1">
    <property type="entry name" value="SLL1969 PROTEIN"/>
    <property type="match status" value="1"/>
</dbReference>
<dbReference type="PANTHER" id="PTHR37946">
    <property type="entry name" value="SLL1969 PROTEIN"/>
    <property type="match status" value="1"/>
</dbReference>
<accession>A0A518I0L4</accession>
<name>A0A518I0L4_9BACT</name>
<evidence type="ECO:0000313" key="3">
    <source>
        <dbReference type="Proteomes" id="UP000319004"/>
    </source>
</evidence>
<dbReference type="Proteomes" id="UP000319004">
    <property type="component" value="Chromosome"/>
</dbReference>
<proteinExistence type="predicted"/>
<dbReference type="Gene3D" id="3.40.50.1820">
    <property type="entry name" value="alpha/beta hydrolase"/>
    <property type="match status" value="1"/>
</dbReference>
<sequence>MRTLLTIALAASLCFEFHHPVGHSEDPTVTDASNFNVPLKTTHFNQTWTDHLWRDGYRVQQNALTGHWRLIDADSYRRAWGSKQQCVDSLNQKCPKTAQTAGKHHVILLHGLMRTSGSMKALETQLADNGYPHAIRFSYASTRGSIGDHAAALRELLEDLPSEDTFSFVGHSMGNIVVRHLIGDLQTDGDPHQILPRCESMIMLGPPNQGAMIAQRLAPTKVFGWVTGRGGMELGANWKQLAPKLAVPPFPFHIIAGDVTTPVANPLVDGEGDFVVGIEEAKLDGAKSFTTVPVLHSFLMDNADVMEKTIQLLKQEASPSID</sequence>
<evidence type="ECO:0000259" key="1">
    <source>
        <dbReference type="Pfam" id="PF05057"/>
    </source>
</evidence>
<organism evidence="2 3">
    <name type="scientific">Stieleria neptunia</name>
    <dbReference type="NCBI Taxonomy" id="2527979"/>
    <lineage>
        <taxon>Bacteria</taxon>
        <taxon>Pseudomonadati</taxon>
        <taxon>Planctomycetota</taxon>
        <taxon>Planctomycetia</taxon>
        <taxon>Pirellulales</taxon>
        <taxon>Pirellulaceae</taxon>
        <taxon>Stieleria</taxon>
    </lineage>
</organism>
<gene>
    <name evidence="2" type="ORF">Enr13x_65480</name>
</gene>
<dbReference type="EMBL" id="CP037423">
    <property type="protein sequence ID" value="QDV46639.1"/>
    <property type="molecule type" value="Genomic_DNA"/>
</dbReference>
<dbReference type="Pfam" id="PF05057">
    <property type="entry name" value="DUF676"/>
    <property type="match status" value="1"/>
</dbReference>
<protein>
    <submittedName>
        <fullName evidence="2">Alpha/beta hydrolase family protein</fullName>
    </submittedName>
</protein>
<keyword evidence="3" id="KW-1185">Reference proteome</keyword>
<dbReference type="SUPFAM" id="SSF53474">
    <property type="entry name" value="alpha/beta-Hydrolases"/>
    <property type="match status" value="1"/>
</dbReference>
<dbReference type="AlphaFoldDB" id="A0A518I0L4"/>
<dbReference type="OrthoDB" id="556502at2"/>
<reference evidence="2 3" key="1">
    <citation type="submission" date="2019-03" db="EMBL/GenBank/DDBJ databases">
        <title>Deep-cultivation of Planctomycetes and their phenomic and genomic characterization uncovers novel biology.</title>
        <authorList>
            <person name="Wiegand S."/>
            <person name="Jogler M."/>
            <person name="Boedeker C."/>
            <person name="Pinto D."/>
            <person name="Vollmers J."/>
            <person name="Rivas-Marin E."/>
            <person name="Kohn T."/>
            <person name="Peeters S.H."/>
            <person name="Heuer A."/>
            <person name="Rast P."/>
            <person name="Oberbeckmann S."/>
            <person name="Bunk B."/>
            <person name="Jeske O."/>
            <person name="Meyerdierks A."/>
            <person name="Storesund J.E."/>
            <person name="Kallscheuer N."/>
            <person name="Luecker S."/>
            <person name="Lage O.M."/>
            <person name="Pohl T."/>
            <person name="Merkel B.J."/>
            <person name="Hornburger P."/>
            <person name="Mueller R.-W."/>
            <person name="Bruemmer F."/>
            <person name="Labrenz M."/>
            <person name="Spormann A.M."/>
            <person name="Op den Camp H."/>
            <person name="Overmann J."/>
            <person name="Amann R."/>
            <person name="Jetten M.S.M."/>
            <person name="Mascher T."/>
            <person name="Medema M.H."/>
            <person name="Devos D.P."/>
            <person name="Kaster A.-K."/>
            <person name="Ovreas L."/>
            <person name="Rohde M."/>
            <person name="Galperin M.Y."/>
            <person name="Jogler C."/>
        </authorList>
    </citation>
    <scope>NUCLEOTIDE SEQUENCE [LARGE SCALE GENOMIC DNA]</scope>
    <source>
        <strain evidence="2 3">Enr13</strain>
    </source>
</reference>
<dbReference type="RefSeq" id="WP_145390839.1">
    <property type="nucleotide sequence ID" value="NZ_CP037423.1"/>
</dbReference>
<evidence type="ECO:0000313" key="2">
    <source>
        <dbReference type="EMBL" id="QDV46639.1"/>
    </source>
</evidence>
<feature type="domain" description="DUF676" evidence="1">
    <location>
        <begin position="102"/>
        <end position="190"/>
    </location>
</feature>
<dbReference type="KEGG" id="snep:Enr13x_65480"/>
<dbReference type="InterPro" id="IPR007751">
    <property type="entry name" value="DUF676_lipase-like"/>
</dbReference>
<keyword evidence="2" id="KW-0378">Hydrolase</keyword>